<evidence type="ECO:0000256" key="1">
    <source>
        <dbReference type="ARBA" id="ARBA00022491"/>
    </source>
</evidence>
<dbReference type="Gene3D" id="3.40.50.2300">
    <property type="match status" value="2"/>
</dbReference>
<evidence type="ECO:0000256" key="2">
    <source>
        <dbReference type="ARBA" id="ARBA00023015"/>
    </source>
</evidence>
<dbReference type="InterPro" id="IPR028082">
    <property type="entry name" value="Peripla_BP_I"/>
</dbReference>
<dbReference type="EMBL" id="JABAEW010000015">
    <property type="protein sequence ID" value="NMD86819.1"/>
    <property type="molecule type" value="Genomic_DNA"/>
</dbReference>
<dbReference type="SUPFAM" id="SSF47413">
    <property type="entry name" value="lambda repressor-like DNA-binding domains"/>
    <property type="match status" value="1"/>
</dbReference>
<sequence length="346" mass="37950">MAETYISMRQFAKMAGVSPATVSHVFSNPESVAKDTVKHVLELAEHVGFSPNLVAKAAFGEPTRSVGVLLSSLSDRYFGGIAAGMQAALIRAGYLPIFIAGTSAPEESQIRLLKHKVDALVIGCSDEHLNIPSICMKQMARMPVVVIEQLRPGLWCDSVLNDDFDGGLQAGRHLAELGHRRFGVCIYGESASNSLFRLNGFRTAIEQSGGELPEEFVTRLDFHCSEADAGRKLTEELIAILRRPDAPTAFFATTDYLALRVYDAARALKLRIPQELSIVGFGDLQFGSYISPALTTVRQDPETIGRKTAELVLNRLQEPRRAIEEIRVPVQLIVRESTAKREGGKR</sequence>
<keyword evidence="4" id="KW-0804">Transcription</keyword>
<evidence type="ECO:0000256" key="3">
    <source>
        <dbReference type="ARBA" id="ARBA00023125"/>
    </source>
</evidence>
<keyword evidence="3" id="KW-0238">DNA-binding</keyword>
<dbReference type="SMART" id="SM00354">
    <property type="entry name" value="HTH_LACI"/>
    <property type="match status" value="1"/>
</dbReference>
<evidence type="ECO:0000256" key="4">
    <source>
        <dbReference type="ARBA" id="ARBA00023163"/>
    </source>
</evidence>
<dbReference type="Proteomes" id="UP000576225">
    <property type="component" value="Unassembled WGS sequence"/>
</dbReference>
<dbReference type="CDD" id="cd01392">
    <property type="entry name" value="HTH_LacI"/>
    <property type="match status" value="1"/>
</dbReference>
<keyword evidence="2" id="KW-0805">Transcription regulation</keyword>
<dbReference type="InterPro" id="IPR046335">
    <property type="entry name" value="LacI/GalR-like_sensor"/>
</dbReference>
<comment type="caution">
    <text evidence="6">The sequence shown here is derived from an EMBL/GenBank/DDBJ whole genome shotgun (WGS) entry which is preliminary data.</text>
</comment>
<organism evidence="6 7">
    <name type="scientific">Victivallis vadensis</name>
    <dbReference type="NCBI Taxonomy" id="172901"/>
    <lineage>
        <taxon>Bacteria</taxon>
        <taxon>Pseudomonadati</taxon>
        <taxon>Lentisphaerota</taxon>
        <taxon>Lentisphaeria</taxon>
        <taxon>Victivallales</taxon>
        <taxon>Victivallaceae</taxon>
        <taxon>Victivallis</taxon>
    </lineage>
</organism>
<gene>
    <name evidence="6" type="ORF">HF882_09500</name>
</gene>
<dbReference type="InterPro" id="IPR010982">
    <property type="entry name" value="Lambda_DNA-bd_dom_sf"/>
</dbReference>
<dbReference type="Pfam" id="PF13377">
    <property type="entry name" value="Peripla_BP_3"/>
    <property type="match status" value="1"/>
</dbReference>
<dbReference type="GO" id="GO:0003700">
    <property type="term" value="F:DNA-binding transcription factor activity"/>
    <property type="evidence" value="ECO:0007669"/>
    <property type="project" value="TreeGrafter"/>
</dbReference>
<dbReference type="InterPro" id="IPR000843">
    <property type="entry name" value="HTH_LacI"/>
</dbReference>
<name>A0A848AZY3_9BACT</name>
<dbReference type="Pfam" id="PF00356">
    <property type="entry name" value="LacI"/>
    <property type="match status" value="1"/>
</dbReference>
<dbReference type="PROSITE" id="PS50932">
    <property type="entry name" value="HTH_LACI_2"/>
    <property type="match status" value="1"/>
</dbReference>
<dbReference type="GO" id="GO:0000976">
    <property type="term" value="F:transcription cis-regulatory region binding"/>
    <property type="evidence" value="ECO:0007669"/>
    <property type="project" value="TreeGrafter"/>
</dbReference>
<dbReference type="Gene3D" id="1.10.260.40">
    <property type="entry name" value="lambda repressor-like DNA-binding domains"/>
    <property type="match status" value="1"/>
</dbReference>
<proteinExistence type="predicted"/>
<keyword evidence="1" id="KW-0678">Repressor</keyword>
<evidence type="ECO:0000313" key="6">
    <source>
        <dbReference type="EMBL" id="NMD86819.1"/>
    </source>
</evidence>
<dbReference type="SUPFAM" id="SSF53822">
    <property type="entry name" value="Periplasmic binding protein-like I"/>
    <property type="match status" value="1"/>
</dbReference>
<dbReference type="PANTHER" id="PTHR30146:SF148">
    <property type="entry name" value="HTH-TYPE TRANSCRIPTIONAL REPRESSOR PURR-RELATED"/>
    <property type="match status" value="1"/>
</dbReference>
<dbReference type="AlphaFoldDB" id="A0A848AZY3"/>
<accession>A0A848AZY3</accession>
<evidence type="ECO:0000259" key="5">
    <source>
        <dbReference type="PROSITE" id="PS50932"/>
    </source>
</evidence>
<feature type="domain" description="HTH lacI-type" evidence="5">
    <location>
        <begin position="6"/>
        <end position="60"/>
    </location>
</feature>
<dbReference type="CDD" id="cd06267">
    <property type="entry name" value="PBP1_LacI_sugar_binding-like"/>
    <property type="match status" value="1"/>
</dbReference>
<dbReference type="RefSeq" id="WP_168962432.1">
    <property type="nucleotide sequence ID" value="NZ_CAJKCJ010000009.1"/>
</dbReference>
<reference evidence="6 7" key="1">
    <citation type="submission" date="2020-04" db="EMBL/GenBank/DDBJ databases">
        <authorList>
            <person name="Hitch T.C.A."/>
            <person name="Wylensek D."/>
            <person name="Clavel T."/>
        </authorList>
    </citation>
    <scope>NUCLEOTIDE SEQUENCE [LARGE SCALE GENOMIC DNA]</scope>
    <source>
        <strain evidence="6 7">COR2-253-APC-1A</strain>
    </source>
</reference>
<evidence type="ECO:0000313" key="7">
    <source>
        <dbReference type="Proteomes" id="UP000576225"/>
    </source>
</evidence>
<protein>
    <submittedName>
        <fullName evidence="6">LacI family transcriptional regulator</fullName>
    </submittedName>
</protein>
<dbReference type="PANTHER" id="PTHR30146">
    <property type="entry name" value="LACI-RELATED TRANSCRIPTIONAL REPRESSOR"/>
    <property type="match status" value="1"/>
</dbReference>